<dbReference type="PRINTS" id="PR00081">
    <property type="entry name" value="GDHRDH"/>
</dbReference>
<keyword evidence="2" id="KW-0560">Oxidoreductase</keyword>
<organism evidence="3 4">
    <name type="scientific">Chitinophaga caeni</name>
    <dbReference type="NCBI Taxonomy" id="2029983"/>
    <lineage>
        <taxon>Bacteria</taxon>
        <taxon>Pseudomonadati</taxon>
        <taxon>Bacteroidota</taxon>
        <taxon>Chitinophagia</taxon>
        <taxon>Chitinophagales</taxon>
        <taxon>Chitinophagaceae</taxon>
        <taxon>Chitinophaga</taxon>
    </lineage>
</organism>
<evidence type="ECO:0000256" key="1">
    <source>
        <dbReference type="ARBA" id="ARBA00006484"/>
    </source>
</evidence>
<comment type="similarity">
    <text evidence="1">Belongs to the short-chain dehydrogenases/reductases (SDR) family.</text>
</comment>
<dbReference type="RefSeq" id="WP_098195844.1">
    <property type="nucleotide sequence ID" value="NZ_CP023777.1"/>
</dbReference>
<dbReference type="PANTHER" id="PTHR43639">
    <property type="entry name" value="OXIDOREDUCTASE, SHORT-CHAIN DEHYDROGENASE/REDUCTASE FAMILY (AFU_ORTHOLOGUE AFUA_5G02870)"/>
    <property type="match status" value="1"/>
</dbReference>
<dbReference type="GO" id="GO:0016491">
    <property type="term" value="F:oxidoreductase activity"/>
    <property type="evidence" value="ECO:0007669"/>
    <property type="project" value="UniProtKB-KW"/>
</dbReference>
<reference evidence="3 4" key="1">
    <citation type="submission" date="2017-10" db="EMBL/GenBank/DDBJ databases">
        <title>Paenichitinophaga pekingensis gen. nov., sp. nov., isolated from activated sludge.</title>
        <authorList>
            <person name="Jin D."/>
            <person name="Kong X."/>
            <person name="Deng Y."/>
            <person name="Bai Z."/>
        </authorList>
    </citation>
    <scope>NUCLEOTIDE SEQUENCE [LARGE SCALE GENOMIC DNA]</scope>
    <source>
        <strain evidence="3 4">13</strain>
    </source>
</reference>
<dbReference type="SUPFAM" id="SSF51735">
    <property type="entry name" value="NAD(P)-binding Rossmann-fold domains"/>
    <property type="match status" value="1"/>
</dbReference>
<dbReference type="CDD" id="cd05233">
    <property type="entry name" value="SDR_c"/>
    <property type="match status" value="1"/>
</dbReference>
<dbReference type="Pfam" id="PF13561">
    <property type="entry name" value="adh_short_C2"/>
    <property type="match status" value="1"/>
</dbReference>
<dbReference type="OrthoDB" id="9788235at2"/>
<dbReference type="EMBL" id="CP023777">
    <property type="protein sequence ID" value="ATL49477.1"/>
    <property type="molecule type" value="Genomic_DNA"/>
</dbReference>
<keyword evidence="4" id="KW-1185">Reference proteome</keyword>
<dbReference type="AlphaFoldDB" id="A0A291QZU6"/>
<dbReference type="NCBIfam" id="NF006384">
    <property type="entry name" value="PRK08628.1"/>
    <property type="match status" value="1"/>
</dbReference>
<evidence type="ECO:0000256" key="2">
    <source>
        <dbReference type="ARBA" id="ARBA00023002"/>
    </source>
</evidence>
<accession>A0A291QZU6</accession>
<dbReference type="PANTHER" id="PTHR43639:SF1">
    <property type="entry name" value="SHORT-CHAIN DEHYDROGENASE_REDUCTASE FAMILY PROTEIN"/>
    <property type="match status" value="1"/>
</dbReference>
<name>A0A291QZU6_9BACT</name>
<dbReference type="InterPro" id="IPR036291">
    <property type="entry name" value="NAD(P)-bd_dom_sf"/>
</dbReference>
<protein>
    <submittedName>
        <fullName evidence="3">Short-chain dehydrogenase</fullName>
    </submittedName>
</protein>
<evidence type="ECO:0000313" key="4">
    <source>
        <dbReference type="Proteomes" id="UP000220133"/>
    </source>
</evidence>
<dbReference type="PROSITE" id="PS00061">
    <property type="entry name" value="ADH_SHORT"/>
    <property type="match status" value="1"/>
</dbReference>
<gene>
    <name evidence="3" type="ORF">COR50_21125</name>
</gene>
<dbReference type="Gene3D" id="3.40.50.720">
    <property type="entry name" value="NAD(P)-binding Rossmann-like Domain"/>
    <property type="match status" value="1"/>
</dbReference>
<dbReference type="KEGG" id="cbae:COR50_21125"/>
<dbReference type="InterPro" id="IPR002347">
    <property type="entry name" value="SDR_fam"/>
</dbReference>
<dbReference type="PRINTS" id="PR00080">
    <property type="entry name" value="SDRFAMILY"/>
</dbReference>
<dbReference type="InterPro" id="IPR020904">
    <property type="entry name" value="Sc_DH/Rdtase_CS"/>
</dbReference>
<dbReference type="Proteomes" id="UP000220133">
    <property type="component" value="Chromosome"/>
</dbReference>
<dbReference type="FunFam" id="3.40.50.720:FF:000084">
    <property type="entry name" value="Short-chain dehydrogenase reductase"/>
    <property type="match status" value="1"/>
</dbReference>
<evidence type="ECO:0000313" key="3">
    <source>
        <dbReference type="EMBL" id="ATL49477.1"/>
    </source>
</evidence>
<proteinExistence type="inferred from homology"/>
<sequence length="261" mass="27607">MNLGLDGKVIIVTGGAKGIGEAISKSLAAEGATVVIAGRNEADNQKTVAAITAKGGQAMQVKAELGIVADCENLIDATVKAYGKIDGLVNNAGANDGVGLENGSPEAFMKSLQQNLSHYYNLAHFALPYLKQSKGSSILNIGSKVADTGQGNTSGYAASKGAINALTREWAVELLPYNIRVNTVIPAEVWTPLYETWINSLPDPKEKLKSITNNIPLGKRMTTAEEIADMSVFLISSRSSHTTGQIIYVDGGYTHLDRSLK</sequence>